<keyword evidence="1" id="KW-0489">Methyltransferase</keyword>
<keyword evidence="1" id="KW-0808">Transferase</keyword>
<dbReference type="InterPro" id="IPR029063">
    <property type="entry name" value="SAM-dependent_MTases_sf"/>
</dbReference>
<organism evidence="1 2">
    <name type="scientific">Pseudomonas neustonica</name>
    <dbReference type="NCBI Taxonomy" id="2487346"/>
    <lineage>
        <taxon>Bacteria</taxon>
        <taxon>Pseudomonadati</taxon>
        <taxon>Pseudomonadota</taxon>
        <taxon>Gammaproteobacteria</taxon>
        <taxon>Pseudomonadales</taxon>
        <taxon>Pseudomonadaceae</taxon>
        <taxon>Pseudomonas</taxon>
    </lineage>
</organism>
<evidence type="ECO:0000313" key="2">
    <source>
        <dbReference type="Proteomes" id="UP000275199"/>
    </source>
</evidence>
<accession>A0ABX9XI84</accession>
<comment type="caution">
    <text evidence="1">The sequence shown here is derived from an EMBL/GenBank/DDBJ whole genome shotgun (WGS) entry which is preliminary data.</text>
</comment>
<evidence type="ECO:0000313" key="1">
    <source>
        <dbReference type="EMBL" id="ROZ83383.1"/>
    </source>
</evidence>
<dbReference type="InterPro" id="IPR052356">
    <property type="entry name" value="Thiol_S-MT"/>
</dbReference>
<dbReference type="CDD" id="cd02440">
    <property type="entry name" value="AdoMet_MTases"/>
    <property type="match status" value="1"/>
</dbReference>
<keyword evidence="2" id="KW-1185">Reference proteome</keyword>
<sequence length="205" mass="22541">MNPYERFVLPRLIDVACGMGDVMARRAELVPRAQGEVLEVGIGTGLNLRYYDASKVRRIVGVDPAAQMQHLARKRAAQISIPVDMVAVGADGIDAADDSFDCIVMTFTLCSIVEPIAALTEMRRVLKPGAELLFCEHGLAADSAVQRWQHRLTPWWKPIAGGCHLNRNIPELLTQAGFVLPELSAEYIPGPRPMTYLYQGVAVKD</sequence>
<dbReference type="SUPFAM" id="SSF53335">
    <property type="entry name" value="S-adenosyl-L-methionine-dependent methyltransferases"/>
    <property type="match status" value="1"/>
</dbReference>
<proteinExistence type="predicted"/>
<reference evidence="1 2" key="1">
    <citation type="submission" date="2018-11" db="EMBL/GenBank/DDBJ databases">
        <authorList>
            <person name="Jang G.I."/>
            <person name="Hwang C.Y."/>
        </authorList>
    </citation>
    <scope>NUCLEOTIDE SEQUENCE [LARGE SCALE GENOMIC DNA]</scope>
    <source>
        <strain evidence="1 2">SSM26</strain>
    </source>
</reference>
<dbReference type="Proteomes" id="UP000275199">
    <property type="component" value="Unassembled WGS sequence"/>
</dbReference>
<dbReference type="PANTHER" id="PTHR45036">
    <property type="entry name" value="METHYLTRANSFERASE LIKE 7B"/>
    <property type="match status" value="1"/>
</dbReference>
<dbReference type="GO" id="GO:0032259">
    <property type="term" value="P:methylation"/>
    <property type="evidence" value="ECO:0007669"/>
    <property type="project" value="UniProtKB-KW"/>
</dbReference>
<gene>
    <name evidence="1" type="ORF">EF096_12910</name>
</gene>
<dbReference type="Pfam" id="PF13489">
    <property type="entry name" value="Methyltransf_23"/>
    <property type="match status" value="1"/>
</dbReference>
<dbReference type="EMBL" id="RKKU01000016">
    <property type="protein sequence ID" value="ROZ83383.1"/>
    <property type="molecule type" value="Genomic_DNA"/>
</dbReference>
<dbReference type="Gene3D" id="3.40.50.150">
    <property type="entry name" value="Vaccinia Virus protein VP39"/>
    <property type="match status" value="1"/>
</dbReference>
<dbReference type="GO" id="GO:0008168">
    <property type="term" value="F:methyltransferase activity"/>
    <property type="evidence" value="ECO:0007669"/>
    <property type="project" value="UniProtKB-KW"/>
</dbReference>
<dbReference type="RefSeq" id="WP_123890095.1">
    <property type="nucleotide sequence ID" value="NZ_RKKU01000016.1"/>
</dbReference>
<protein>
    <submittedName>
        <fullName evidence="1">Class I SAM-dependent methyltransferase</fullName>
    </submittedName>
</protein>
<name>A0ABX9XI84_9PSED</name>
<dbReference type="PANTHER" id="PTHR45036:SF1">
    <property type="entry name" value="METHYLTRANSFERASE LIKE 7A"/>
    <property type="match status" value="1"/>
</dbReference>